<reference evidence="4" key="1">
    <citation type="journal article" date="2019" name="Int. J. Syst. Evol. Microbiol.">
        <title>The Global Catalogue of Microorganisms (GCM) 10K type strain sequencing project: providing services to taxonomists for standard genome sequencing and annotation.</title>
        <authorList>
            <consortium name="The Broad Institute Genomics Platform"/>
            <consortium name="The Broad Institute Genome Sequencing Center for Infectious Disease"/>
            <person name="Wu L."/>
            <person name="Ma J."/>
        </authorList>
    </citation>
    <scope>NUCLEOTIDE SEQUENCE [LARGE SCALE GENOMIC DNA]</scope>
    <source>
        <strain evidence="4">JCM 15896</strain>
    </source>
</reference>
<name>A0ABP3WQD9_9ALTE</name>
<evidence type="ECO:0000256" key="2">
    <source>
        <dbReference type="ARBA" id="ARBA00022649"/>
    </source>
</evidence>
<accession>A0ABP3WQD9</accession>
<organism evidence="3 4">
    <name type="scientific">Aliiglaciecola litoralis</name>
    <dbReference type="NCBI Taxonomy" id="582857"/>
    <lineage>
        <taxon>Bacteria</taxon>
        <taxon>Pseudomonadati</taxon>
        <taxon>Pseudomonadota</taxon>
        <taxon>Gammaproteobacteria</taxon>
        <taxon>Alteromonadales</taxon>
        <taxon>Alteromonadaceae</taxon>
        <taxon>Aliiglaciecola</taxon>
    </lineage>
</organism>
<dbReference type="InterPro" id="IPR007712">
    <property type="entry name" value="RelE/ParE_toxin"/>
</dbReference>
<dbReference type="PANTHER" id="PTHR33755:SF5">
    <property type="entry name" value="TYPE II TOXIN-ANTITOXIN SYSTEM RELE_PARE FAMILY TOXIN"/>
    <property type="match status" value="1"/>
</dbReference>
<gene>
    <name evidence="3" type="ORF">GCM10009114_13820</name>
</gene>
<dbReference type="SUPFAM" id="SSF143011">
    <property type="entry name" value="RelE-like"/>
    <property type="match status" value="1"/>
</dbReference>
<keyword evidence="2" id="KW-1277">Toxin-antitoxin system</keyword>
<protein>
    <submittedName>
        <fullName evidence="3">Type II toxin-antitoxin system RelE/ParE family toxin</fullName>
    </submittedName>
</protein>
<proteinExistence type="inferred from homology"/>
<dbReference type="InterPro" id="IPR051803">
    <property type="entry name" value="TA_system_RelE-like_toxin"/>
</dbReference>
<comment type="similarity">
    <text evidence="1">Belongs to the RelE toxin family.</text>
</comment>
<evidence type="ECO:0000313" key="4">
    <source>
        <dbReference type="Proteomes" id="UP001500359"/>
    </source>
</evidence>
<dbReference type="Gene3D" id="3.30.2310.20">
    <property type="entry name" value="RelE-like"/>
    <property type="match status" value="1"/>
</dbReference>
<comment type="caution">
    <text evidence="3">The sequence shown here is derived from an EMBL/GenBank/DDBJ whole genome shotgun (WGS) entry which is preliminary data.</text>
</comment>
<dbReference type="Proteomes" id="UP001500359">
    <property type="component" value="Unassembled WGS sequence"/>
</dbReference>
<dbReference type="Pfam" id="PF05016">
    <property type="entry name" value="ParE_toxin"/>
    <property type="match status" value="1"/>
</dbReference>
<dbReference type="RefSeq" id="WP_343857956.1">
    <property type="nucleotide sequence ID" value="NZ_BAAAFD010000002.1"/>
</dbReference>
<dbReference type="EMBL" id="BAAAFD010000002">
    <property type="protein sequence ID" value="GAA0855251.1"/>
    <property type="molecule type" value="Genomic_DNA"/>
</dbReference>
<sequence length="99" mass="11697">MAEIKWTAPALTDLNEIVEYIALSNLPAAKNLTQKVFDKVTRLKSHPESRRSPLELQNLTYIEVIVNPCRIFYKIDNDLVYILHVMRHERDLRKFMLRS</sequence>
<keyword evidence="4" id="KW-1185">Reference proteome</keyword>
<dbReference type="InterPro" id="IPR035093">
    <property type="entry name" value="RelE/ParE_toxin_dom_sf"/>
</dbReference>
<dbReference type="PANTHER" id="PTHR33755">
    <property type="entry name" value="TOXIN PARE1-RELATED"/>
    <property type="match status" value="1"/>
</dbReference>
<evidence type="ECO:0000313" key="3">
    <source>
        <dbReference type="EMBL" id="GAA0855251.1"/>
    </source>
</evidence>
<evidence type="ECO:0000256" key="1">
    <source>
        <dbReference type="ARBA" id="ARBA00006226"/>
    </source>
</evidence>